<proteinExistence type="predicted"/>
<feature type="transmembrane region" description="Helical" evidence="2">
    <location>
        <begin position="84"/>
        <end position="103"/>
    </location>
</feature>
<feature type="compositionally biased region" description="Basic and acidic residues" evidence="1">
    <location>
        <begin position="1"/>
        <end position="10"/>
    </location>
</feature>
<reference evidence="4 5" key="1">
    <citation type="submission" date="2019-02" db="EMBL/GenBank/DDBJ databases">
        <title>Genome sequencing of the rare red list fungi Phellinidium pouzarii.</title>
        <authorList>
            <person name="Buettner E."/>
            <person name="Kellner H."/>
        </authorList>
    </citation>
    <scope>NUCLEOTIDE SEQUENCE [LARGE SCALE GENOMIC DNA]</scope>
    <source>
        <strain evidence="4 5">DSM 108285</strain>
    </source>
</reference>
<feature type="transmembrane region" description="Helical" evidence="2">
    <location>
        <begin position="328"/>
        <end position="349"/>
    </location>
</feature>
<evidence type="ECO:0000313" key="5">
    <source>
        <dbReference type="Proteomes" id="UP000308199"/>
    </source>
</evidence>
<evidence type="ECO:0000256" key="2">
    <source>
        <dbReference type="SAM" id="Phobius"/>
    </source>
</evidence>
<feature type="region of interest" description="Disordered" evidence="1">
    <location>
        <begin position="498"/>
        <end position="527"/>
    </location>
</feature>
<feature type="compositionally biased region" description="Basic and acidic residues" evidence="1">
    <location>
        <begin position="17"/>
        <end position="28"/>
    </location>
</feature>
<dbReference type="PANTHER" id="PTHR34814:SF1">
    <property type="entry name" value="NITROSOGUANIDINE RESISTANCE PROTEIN SNG1"/>
    <property type="match status" value="1"/>
</dbReference>
<feature type="compositionally biased region" description="Basic and acidic residues" evidence="1">
    <location>
        <begin position="498"/>
        <end position="525"/>
    </location>
</feature>
<feature type="transmembrane region" description="Helical" evidence="2">
    <location>
        <begin position="295"/>
        <end position="316"/>
    </location>
</feature>
<keyword evidence="2" id="KW-0472">Membrane</keyword>
<dbReference type="Proteomes" id="UP000308199">
    <property type="component" value="Unassembled WGS sequence"/>
</dbReference>
<dbReference type="InterPro" id="IPR053001">
    <property type="entry name" value="MNNG_permease-like"/>
</dbReference>
<evidence type="ECO:0000259" key="3">
    <source>
        <dbReference type="Pfam" id="PF12051"/>
    </source>
</evidence>
<feature type="region of interest" description="Disordered" evidence="1">
    <location>
        <begin position="1"/>
        <end position="55"/>
    </location>
</feature>
<dbReference type="Pfam" id="PF12051">
    <property type="entry name" value="DUF3533"/>
    <property type="match status" value="1"/>
</dbReference>
<dbReference type="EMBL" id="SGPK01001035">
    <property type="protein sequence ID" value="THG94903.1"/>
    <property type="molecule type" value="Genomic_DNA"/>
</dbReference>
<keyword evidence="5" id="KW-1185">Reference proteome</keyword>
<evidence type="ECO:0000313" key="4">
    <source>
        <dbReference type="EMBL" id="THG94903.1"/>
    </source>
</evidence>
<name>A0A4S4KAI5_9AGAM</name>
<organism evidence="4 5">
    <name type="scientific">Phellinidium pouzarii</name>
    <dbReference type="NCBI Taxonomy" id="167371"/>
    <lineage>
        <taxon>Eukaryota</taxon>
        <taxon>Fungi</taxon>
        <taxon>Dikarya</taxon>
        <taxon>Basidiomycota</taxon>
        <taxon>Agaricomycotina</taxon>
        <taxon>Agaricomycetes</taxon>
        <taxon>Hymenochaetales</taxon>
        <taxon>Hymenochaetaceae</taxon>
        <taxon>Phellinidium</taxon>
    </lineage>
</organism>
<sequence>MSIVHERRSDSVLGHGADAEHAVLRPDGEDNELASGSSAGKWDQQRDSDSDALPSSARPALRRFGHHFFSEELSACRREYLKPVLRATILTLILTWASLPIYWGSLSAAAKLTGNLEAWVINRDPGRIGLSFENAILAAPSTGSGALWWRLVNASLAGDDDTIAQAIIGEQAWVAVVVSENATALLTAARASGDETYDPSSVFTVYYAQATNFDCAQARNEVATGTYMLPIVTSLLSNFTSTYATGSAQRFLATIIAEDGTVNTTALTNIARAPQTMTPGVGYHTVNLRPYTASVAQAVLLVGQIYLCIFTFIITMAHATARDFVRRYLIFSSYVAIRIVTPLILYLPLSLCYSMVSLAFKLPFGTRYTYGEGFLLFFAIIYLGMSAFGLALEAMTTLLTPKFIPFFLILLIIANISTAAIPPELQPKLYAYGAGFPFWNLQQAMRTIFFNTTSHLPTNAGVLMAWILLSCCTLACFTWLVRLREVRGAWVERGRGRSMKAPRDAKGKGTAERGKGGGDEKEKRGSGGYVDVVAVDAAV</sequence>
<protein>
    <recommendedName>
        <fullName evidence="3">DUF3533 domain-containing protein</fullName>
    </recommendedName>
</protein>
<feature type="domain" description="DUF3533" evidence="3">
    <location>
        <begin position="89"/>
        <end position="471"/>
    </location>
</feature>
<evidence type="ECO:0000256" key="1">
    <source>
        <dbReference type="SAM" id="MobiDB-lite"/>
    </source>
</evidence>
<keyword evidence="2" id="KW-0812">Transmembrane</keyword>
<feature type="transmembrane region" description="Helical" evidence="2">
    <location>
        <begin position="403"/>
        <end position="421"/>
    </location>
</feature>
<accession>A0A4S4KAI5</accession>
<dbReference type="PANTHER" id="PTHR34814">
    <property type="entry name" value="NITROSOGUANIDINE RESISTANCE PROTEIN SNG1"/>
    <property type="match status" value="1"/>
</dbReference>
<keyword evidence="2" id="KW-1133">Transmembrane helix</keyword>
<dbReference type="AlphaFoldDB" id="A0A4S4KAI5"/>
<dbReference type="GO" id="GO:0016020">
    <property type="term" value="C:membrane"/>
    <property type="evidence" value="ECO:0007669"/>
    <property type="project" value="TreeGrafter"/>
</dbReference>
<comment type="caution">
    <text evidence="4">The sequence shown here is derived from an EMBL/GenBank/DDBJ whole genome shotgun (WGS) entry which is preliminary data.</text>
</comment>
<feature type="transmembrane region" description="Helical" evidence="2">
    <location>
        <begin position="369"/>
        <end position="391"/>
    </location>
</feature>
<dbReference type="OrthoDB" id="2140105at2759"/>
<feature type="transmembrane region" description="Helical" evidence="2">
    <location>
        <begin position="460"/>
        <end position="481"/>
    </location>
</feature>
<dbReference type="InterPro" id="IPR022703">
    <property type="entry name" value="DUF3533"/>
</dbReference>
<gene>
    <name evidence="4" type="ORF">EW145_g8054</name>
</gene>